<gene>
    <name evidence="8" type="ORF">DASC09_045270</name>
</gene>
<evidence type="ECO:0000256" key="4">
    <source>
        <dbReference type="ARBA" id="ARBA00023128"/>
    </source>
</evidence>
<organism evidence="8 9">
    <name type="scientific">Saccharomycopsis crataegensis</name>
    <dbReference type="NCBI Taxonomy" id="43959"/>
    <lineage>
        <taxon>Eukaryota</taxon>
        <taxon>Fungi</taxon>
        <taxon>Dikarya</taxon>
        <taxon>Ascomycota</taxon>
        <taxon>Saccharomycotina</taxon>
        <taxon>Saccharomycetes</taxon>
        <taxon>Saccharomycopsidaceae</taxon>
        <taxon>Saccharomycopsis</taxon>
    </lineage>
</organism>
<keyword evidence="5" id="KW-0687">Ribonucleoprotein</keyword>
<dbReference type="GO" id="GO:1990904">
    <property type="term" value="C:ribonucleoprotein complex"/>
    <property type="evidence" value="ECO:0007669"/>
    <property type="project" value="UniProtKB-KW"/>
</dbReference>
<comment type="caution">
    <text evidence="8">The sequence shown here is derived from an EMBL/GenBank/DDBJ whole genome shotgun (WGS) entry which is preliminary data.</text>
</comment>
<dbReference type="GeneID" id="90075177"/>
<reference evidence="8 9" key="1">
    <citation type="journal article" date="2023" name="Elife">
        <title>Identification of key yeast species and microbe-microbe interactions impacting larval growth of Drosophila in the wild.</title>
        <authorList>
            <person name="Mure A."/>
            <person name="Sugiura Y."/>
            <person name="Maeda R."/>
            <person name="Honda K."/>
            <person name="Sakurai N."/>
            <person name="Takahashi Y."/>
            <person name="Watada M."/>
            <person name="Katoh T."/>
            <person name="Gotoh A."/>
            <person name="Gotoh Y."/>
            <person name="Taniguchi I."/>
            <person name="Nakamura K."/>
            <person name="Hayashi T."/>
            <person name="Katayama T."/>
            <person name="Uemura T."/>
            <person name="Hattori Y."/>
        </authorList>
    </citation>
    <scope>NUCLEOTIDE SEQUENCE [LARGE SCALE GENOMIC DNA]</scope>
    <source>
        <strain evidence="8 9">SC-9</strain>
    </source>
</reference>
<dbReference type="GO" id="GO:0006412">
    <property type="term" value="P:translation"/>
    <property type="evidence" value="ECO:0007669"/>
    <property type="project" value="InterPro"/>
</dbReference>
<dbReference type="EMBL" id="BTFZ01000011">
    <property type="protein sequence ID" value="GMM37202.1"/>
    <property type="molecule type" value="Genomic_DNA"/>
</dbReference>
<accession>A0AAV5QRI9</accession>
<keyword evidence="9" id="KW-1185">Reference proteome</keyword>
<comment type="subcellular location">
    <subcellularLocation>
        <location evidence="1">Mitochondrion</location>
    </subcellularLocation>
</comment>
<dbReference type="GO" id="GO:0005840">
    <property type="term" value="C:ribosome"/>
    <property type="evidence" value="ECO:0007669"/>
    <property type="project" value="UniProtKB-KW"/>
</dbReference>
<protein>
    <recommendedName>
        <fullName evidence="6">Small ribosomal subunit protein uS3m</fullName>
    </recommendedName>
    <alternativeName>
        <fullName evidence="7">Ribosomal protein VAR1, mitochondrial</fullName>
    </alternativeName>
</protein>
<evidence type="ECO:0000256" key="6">
    <source>
        <dbReference type="ARBA" id="ARBA00035157"/>
    </source>
</evidence>
<dbReference type="Pfam" id="PF05316">
    <property type="entry name" value="VAR1"/>
    <property type="match status" value="1"/>
</dbReference>
<evidence type="ECO:0000313" key="9">
    <source>
        <dbReference type="Proteomes" id="UP001360560"/>
    </source>
</evidence>
<evidence type="ECO:0000256" key="2">
    <source>
        <dbReference type="ARBA" id="ARBA00010761"/>
    </source>
</evidence>
<dbReference type="Proteomes" id="UP001360560">
    <property type="component" value="Unassembled WGS sequence"/>
</dbReference>
<evidence type="ECO:0000256" key="5">
    <source>
        <dbReference type="ARBA" id="ARBA00023274"/>
    </source>
</evidence>
<dbReference type="GO" id="GO:0003735">
    <property type="term" value="F:structural constituent of ribosome"/>
    <property type="evidence" value="ECO:0007669"/>
    <property type="project" value="InterPro"/>
</dbReference>
<evidence type="ECO:0000313" key="8">
    <source>
        <dbReference type="EMBL" id="GMM37202.1"/>
    </source>
</evidence>
<name>A0AAV5QRI9_9ASCO</name>
<comment type="similarity">
    <text evidence="2">Belongs to the universal ribosomal protein uS3 family.</text>
</comment>
<proteinExistence type="inferred from homology"/>
<dbReference type="GO" id="GO:0005739">
    <property type="term" value="C:mitochondrion"/>
    <property type="evidence" value="ECO:0007669"/>
    <property type="project" value="UniProtKB-SubCell"/>
</dbReference>
<evidence type="ECO:0000256" key="7">
    <source>
        <dbReference type="ARBA" id="ARBA00035430"/>
    </source>
</evidence>
<sequence>MSTAGAAKQAILLGNLLKQKSVPKELGVQYKQYILKNMLLNMNKLKAQQSQANKFIPEIRRQHFNKATNLQSPNDLAMFNHQVFKFNKHDEINSVILDRQVAKLIKQFLNVSVTMKGDKTAANNSKASAGVDKKSICPIYISEPVFKHSTTEVEVSFYYYNNFPDSSGRTPNVYYNEDAKYYVPIVNKLFNTLCGTTDKGGLANTFEEYYGKKVRIVPKKLIYPQNNNVIFAKYLSNQAQKNASYLKNIPRTLSRCMPNIADETAAIDYNLKLIGSAEDKIAKVVSQSKNSLSGSLDLSKIYGSDYKNISKRLVMFKYLIGAQVIAKGRSPAKAAISRAQKSKSFRGTFRNKVYNSNVLSNQYKLNHLKSNITVHNSPFVTKFGKFNVGVKSNYL</sequence>
<dbReference type="InterPro" id="IPR007980">
    <property type="entry name" value="Ribosomal_uS3m_fun"/>
</dbReference>
<dbReference type="RefSeq" id="XP_064854198.1">
    <property type="nucleotide sequence ID" value="XM_064998126.1"/>
</dbReference>
<keyword evidence="3 8" id="KW-0689">Ribosomal protein</keyword>
<dbReference type="AlphaFoldDB" id="A0AAV5QRI9"/>
<evidence type="ECO:0000256" key="3">
    <source>
        <dbReference type="ARBA" id="ARBA00022980"/>
    </source>
</evidence>
<evidence type="ECO:0000256" key="1">
    <source>
        <dbReference type="ARBA" id="ARBA00004173"/>
    </source>
</evidence>
<keyword evidence="4" id="KW-0496">Mitochondrion</keyword>